<name>A0A099Y9M4_LIMMU</name>
<dbReference type="Proteomes" id="UP000030001">
    <property type="component" value="Unassembled WGS sequence"/>
</dbReference>
<dbReference type="EMBL" id="JROC01000038">
    <property type="protein sequence ID" value="KGL66071.1"/>
    <property type="molecule type" value="Genomic_DNA"/>
</dbReference>
<gene>
    <name evidence="1" type="ORF">LX03_10550</name>
</gene>
<proteinExistence type="predicted"/>
<dbReference type="InterPro" id="IPR021247">
    <property type="entry name" value="DUF2785"/>
</dbReference>
<sequence length="319" mass="37838">MTESIASLKEQLIELHQRVDNAEIFQSLYQRVGELIEKVPSQKRTSYEPPADDRRYLKNEMSAIELQILEKEPLDQAQKNSLFYHLASVDRSAREGSRQAINDLLGHEMVSADEIVRWTDYVLQDDILYAHVLEPKNQAVFMRASAVNMLHSFLMADRFGYFFLTEEKLQEVIDKIALLVLLEKDTRGFIGRHGWAHMFFELTNIFKEMTERTDLLRGDHIFMMTVLVERYRRLRTPLEMGEQNEIAEYLVSLLKRHRLYQDYFLMELKDWRAWLKQQSDVDNEGDWHLFFNYQRLMTALLVDKDLPPKVMAEIIEQEI</sequence>
<protein>
    <recommendedName>
        <fullName evidence="3">DUF2785 domain-containing protein</fullName>
    </recommendedName>
</protein>
<evidence type="ECO:0008006" key="3">
    <source>
        <dbReference type="Google" id="ProtNLM"/>
    </source>
</evidence>
<accession>A0A099Y9M4</accession>
<dbReference type="Pfam" id="PF10978">
    <property type="entry name" value="DUF2785"/>
    <property type="match status" value="1"/>
</dbReference>
<comment type="caution">
    <text evidence="1">The sequence shown here is derived from an EMBL/GenBank/DDBJ whole genome shotgun (WGS) entry which is preliminary data.</text>
</comment>
<dbReference type="RefSeq" id="WP_034541218.1">
    <property type="nucleotide sequence ID" value="NZ_JBJNQK010000008.1"/>
</dbReference>
<reference evidence="1 2" key="1">
    <citation type="submission" date="2014-09" db="EMBL/GenBank/DDBJ databases">
        <title>Lactobacillus mucosae CRL573 Genome Sequencing.</title>
        <authorList>
            <person name="Bleckwedel J."/>
            <person name="Teran L.C."/>
            <person name="Bonacina J."/>
            <person name="Saavedra L."/>
            <person name="Mozzi F.B."/>
            <person name="Raya R.R."/>
        </authorList>
    </citation>
    <scope>NUCLEOTIDE SEQUENCE [LARGE SCALE GENOMIC DNA]</scope>
    <source>
        <strain evidence="1 2">CRL573</strain>
    </source>
</reference>
<organism evidence="1 2">
    <name type="scientific">Limosilactobacillus mucosae</name>
    <name type="common">Lactobacillus mucosae</name>
    <dbReference type="NCBI Taxonomy" id="97478"/>
    <lineage>
        <taxon>Bacteria</taxon>
        <taxon>Bacillati</taxon>
        <taxon>Bacillota</taxon>
        <taxon>Bacilli</taxon>
        <taxon>Lactobacillales</taxon>
        <taxon>Lactobacillaceae</taxon>
        <taxon>Limosilactobacillus</taxon>
    </lineage>
</organism>
<evidence type="ECO:0000313" key="1">
    <source>
        <dbReference type="EMBL" id="KGL66071.1"/>
    </source>
</evidence>
<evidence type="ECO:0000313" key="2">
    <source>
        <dbReference type="Proteomes" id="UP000030001"/>
    </source>
</evidence>
<dbReference type="AlphaFoldDB" id="A0A099Y9M4"/>